<feature type="transmembrane region" description="Helical" evidence="4">
    <location>
        <begin position="580"/>
        <end position="599"/>
    </location>
</feature>
<keyword evidence="5" id="KW-0732">Signal</keyword>
<dbReference type="Pfam" id="PF04185">
    <property type="entry name" value="Phosphoesterase"/>
    <property type="match status" value="1"/>
</dbReference>
<dbReference type="PANTHER" id="PTHR31956">
    <property type="entry name" value="NON-SPECIFIC PHOSPHOLIPASE C4-RELATED"/>
    <property type="match status" value="1"/>
</dbReference>
<accession>A0ABW1GCD5</accession>
<evidence type="ECO:0000256" key="3">
    <source>
        <dbReference type="SAM" id="MobiDB-lite"/>
    </source>
</evidence>
<dbReference type="RefSeq" id="WP_380590616.1">
    <property type="nucleotide sequence ID" value="NZ_JBHSQJ010000173.1"/>
</dbReference>
<organism evidence="6 7">
    <name type="scientific">Streptacidiphilus monticola</name>
    <dbReference type="NCBI Taxonomy" id="2161674"/>
    <lineage>
        <taxon>Bacteria</taxon>
        <taxon>Bacillati</taxon>
        <taxon>Actinomycetota</taxon>
        <taxon>Actinomycetes</taxon>
        <taxon>Kitasatosporales</taxon>
        <taxon>Streptomycetaceae</taxon>
        <taxon>Streptacidiphilus</taxon>
    </lineage>
</organism>
<reference evidence="7" key="1">
    <citation type="journal article" date="2019" name="Int. J. Syst. Evol. Microbiol.">
        <title>The Global Catalogue of Microorganisms (GCM) 10K type strain sequencing project: providing services to taxonomists for standard genome sequencing and annotation.</title>
        <authorList>
            <consortium name="The Broad Institute Genomics Platform"/>
            <consortium name="The Broad Institute Genome Sequencing Center for Infectious Disease"/>
            <person name="Wu L."/>
            <person name="Ma J."/>
        </authorList>
    </citation>
    <scope>NUCLEOTIDE SEQUENCE [LARGE SCALE GENOMIC DNA]</scope>
    <source>
        <strain evidence="7">JCM 4816</strain>
    </source>
</reference>
<dbReference type="InterPro" id="IPR007312">
    <property type="entry name" value="Phosphoesterase"/>
</dbReference>
<dbReference type="CDD" id="cd16013">
    <property type="entry name" value="AcpA"/>
    <property type="match status" value="1"/>
</dbReference>
<evidence type="ECO:0000256" key="2">
    <source>
        <dbReference type="ARBA" id="ARBA00023026"/>
    </source>
</evidence>
<evidence type="ECO:0000256" key="1">
    <source>
        <dbReference type="ARBA" id="ARBA00022801"/>
    </source>
</evidence>
<name>A0ABW1GCD5_9ACTN</name>
<keyword evidence="1" id="KW-0378">Hydrolase</keyword>
<keyword evidence="4" id="KW-0472">Membrane</keyword>
<gene>
    <name evidence="6" type="ORF">ACFP3V_30460</name>
</gene>
<feature type="region of interest" description="Disordered" evidence="3">
    <location>
        <begin position="333"/>
        <end position="352"/>
    </location>
</feature>
<comment type="caution">
    <text evidence="6">The sequence shown here is derived from an EMBL/GenBank/DDBJ whole genome shotgun (WGS) entry which is preliminary data.</text>
</comment>
<protein>
    <submittedName>
        <fullName evidence="6">Phospholipase C</fullName>
    </submittedName>
</protein>
<dbReference type="Gene3D" id="3.40.720.10">
    <property type="entry name" value="Alkaline Phosphatase, subunit A"/>
    <property type="match status" value="2"/>
</dbReference>
<evidence type="ECO:0000256" key="4">
    <source>
        <dbReference type="SAM" id="Phobius"/>
    </source>
</evidence>
<dbReference type="PANTHER" id="PTHR31956:SF1">
    <property type="entry name" value="NON-SPECIFIC PHOSPHOLIPASE C1"/>
    <property type="match status" value="1"/>
</dbReference>
<evidence type="ECO:0000256" key="5">
    <source>
        <dbReference type="SAM" id="SignalP"/>
    </source>
</evidence>
<feature type="compositionally biased region" description="Polar residues" evidence="3">
    <location>
        <begin position="333"/>
        <end position="342"/>
    </location>
</feature>
<dbReference type="Proteomes" id="UP001596174">
    <property type="component" value="Unassembled WGS sequence"/>
</dbReference>
<keyword evidence="2" id="KW-0843">Virulence</keyword>
<feature type="signal peptide" evidence="5">
    <location>
        <begin position="1"/>
        <end position="33"/>
    </location>
</feature>
<sequence length="605" mass="64091">MVEKQGARRGRRWAALVGAAALASAAGMAPAWAHGGGQPTPGKVHTQTPIKHLVVLFQENVSFDHYFGTYPTALNTDGTAFTAQHDTPKHINNLVNSGLLVQNPNLYAPKRLSPSQALTCDQNHNYSPEQYAANGGKMDKFVQYTSKDTCSGGLFGAPGLTMDYYDGNTVTALWNYAQNYTLNDNSFSDVYGPSTPGALNLISGQTHGVVSVTGNGSTENPTQTTTPDSYTVHSPNAQGVGTVTADPDPAYDDCSDSNHTSANALAAMQGRNIGDLLNDRHVTWGWFQGGFRPTKPYTGTGYAVCGATHTNLGGATVADYSPHHNPFEYYKSTSNPHHTAPSSVAEIGNNGPANHEYDLTDFDAALAAGNLPAVSFLKAGEYQDGHAAYSDPIDEQHFLVKEINALESSPEWNSTAVVIAYDDSDGWYDHVYHDPTNGSQDQTVSNGVSYDSPACQGAAAAGGYADRCGPGPRQPLLVISPYAKVNHVDHTFTTQTSILKFIEDNWRTGRIGDSSFDATAGSLRNAFDFGHPNRKKVLLNSNGSVSAVGVLPASVAGDTPSAVTFSNSSATADSSTSQTWIAVGLGAAVAAAGAVNWTMRRRRAL</sequence>
<evidence type="ECO:0000313" key="7">
    <source>
        <dbReference type="Proteomes" id="UP001596174"/>
    </source>
</evidence>
<keyword evidence="4" id="KW-1133">Transmembrane helix</keyword>
<feature type="chain" id="PRO_5045732043" evidence="5">
    <location>
        <begin position="34"/>
        <end position="605"/>
    </location>
</feature>
<dbReference type="InterPro" id="IPR017850">
    <property type="entry name" value="Alkaline_phosphatase_core_sf"/>
</dbReference>
<evidence type="ECO:0000313" key="6">
    <source>
        <dbReference type="EMBL" id="MFC5911516.1"/>
    </source>
</evidence>
<proteinExistence type="predicted"/>
<keyword evidence="7" id="KW-1185">Reference proteome</keyword>
<keyword evidence="4" id="KW-0812">Transmembrane</keyword>
<dbReference type="EMBL" id="JBHSQJ010000173">
    <property type="protein sequence ID" value="MFC5911516.1"/>
    <property type="molecule type" value="Genomic_DNA"/>
</dbReference>